<evidence type="ECO:0008006" key="7">
    <source>
        <dbReference type="Google" id="ProtNLM"/>
    </source>
</evidence>
<reference evidence="6" key="1">
    <citation type="submission" date="2019-06" db="EMBL/GenBank/DDBJ databases">
        <authorList>
            <person name="Murdoch R.W."/>
            <person name="Fathepure B."/>
        </authorList>
    </citation>
    <scope>NUCLEOTIDE SEQUENCE</scope>
</reference>
<keyword evidence="2 5" id="KW-0812">Transmembrane</keyword>
<feature type="transmembrane region" description="Helical" evidence="5">
    <location>
        <begin position="50"/>
        <end position="69"/>
    </location>
</feature>
<feature type="transmembrane region" description="Helical" evidence="5">
    <location>
        <begin position="76"/>
        <end position="94"/>
    </location>
</feature>
<dbReference type="GO" id="GO:0005886">
    <property type="term" value="C:plasma membrane"/>
    <property type="evidence" value="ECO:0007669"/>
    <property type="project" value="TreeGrafter"/>
</dbReference>
<gene>
    <name evidence="6" type="ORF">KBTEX_01834</name>
</gene>
<feature type="transmembrane region" description="Helical" evidence="5">
    <location>
        <begin position="100"/>
        <end position="122"/>
    </location>
</feature>
<dbReference type="Pfam" id="PF04241">
    <property type="entry name" value="DUF423"/>
    <property type="match status" value="1"/>
</dbReference>
<dbReference type="EMBL" id="MN079103">
    <property type="protein sequence ID" value="QEA05511.1"/>
    <property type="molecule type" value="Genomic_DNA"/>
</dbReference>
<proteinExistence type="predicted"/>
<name>A0A5B8RA94_9ZZZZ</name>
<evidence type="ECO:0000256" key="4">
    <source>
        <dbReference type="ARBA" id="ARBA00023136"/>
    </source>
</evidence>
<evidence type="ECO:0000256" key="1">
    <source>
        <dbReference type="ARBA" id="ARBA00004141"/>
    </source>
</evidence>
<dbReference type="PANTHER" id="PTHR43461:SF1">
    <property type="entry name" value="TRANSMEMBRANE PROTEIN 256"/>
    <property type="match status" value="1"/>
</dbReference>
<evidence type="ECO:0000256" key="3">
    <source>
        <dbReference type="ARBA" id="ARBA00022989"/>
    </source>
</evidence>
<accession>A0A5B8RA94</accession>
<evidence type="ECO:0000313" key="6">
    <source>
        <dbReference type="EMBL" id="QEA05511.1"/>
    </source>
</evidence>
<organism evidence="6">
    <name type="scientific">uncultured organism</name>
    <dbReference type="NCBI Taxonomy" id="155900"/>
    <lineage>
        <taxon>unclassified sequences</taxon>
        <taxon>environmental samples</taxon>
    </lineage>
</organism>
<dbReference type="PANTHER" id="PTHR43461">
    <property type="entry name" value="TRANSMEMBRANE PROTEIN 256"/>
    <property type="match status" value="1"/>
</dbReference>
<dbReference type="AlphaFoldDB" id="A0A5B8RA94"/>
<evidence type="ECO:0000256" key="5">
    <source>
        <dbReference type="SAM" id="Phobius"/>
    </source>
</evidence>
<dbReference type="InterPro" id="IPR006696">
    <property type="entry name" value="DUF423"/>
</dbReference>
<comment type="subcellular location">
    <subcellularLocation>
        <location evidence="1">Membrane</location>
        <topology evidence="1">Multi-pass membrane protein</topology>
    </subcellularLocation>
</comment>
<evidence type="ECO:0000256" key="2">
    <source>
        <dbReference type="ARBA" id="ARBA00022692"/>
    </source>
</evidence>
<keyword evidence="3 5" id="KW-1133">Transmembrane helix</keyword>
<keyword evidence="4 5" id="KW-0472">Membrane</keyword>
<sequence length="129" mass="13122">MADNAMSGRLPLAAGAVAGLLGVALGAFGSHALRDVLSAERMAVWETAVHYQFVHALALVAVAALPGAVGRCRRGAVGCFVTGLVLFPGSLYLLCLTGVGAFGVVTPFGGMVWLVGWALLIADAVSRRG</sequence>
<protein>
    <recommendedName>
        <fullName evidence="7">Inner membrane protein YgdD</fullName>
    </recommendedName>
</protein>